<dbReference type="OrthoDB" id="236897at2"/>
<evidence type="ECO:0000259" key="1">
    <source>
        <dbReference type="Pfam" id="PF01636"/>
    </source>
</evidence>
<feature type="domain" description="Aminoglycoside phosphotransferase" evidence="1">
    <location>
        <begin position="112"/>
        <end position="168"/>
    </location>
</feature>
<dbReference type="InterPro" id="IPR011009">
    <property type="entry name" value="Kinase-like_dom_sf"/>
</dbReference>
<organism evidence="2 3">
    <name type="scientific">Microbacterium paludicola</name>
    <dbReference type="NCBI Taxonomy" id="300019"/>
    <lineage>
        <taxon>Bacteria</taxon>
        <taxon>Bacillati</taxon>
        <taxon>Actinomycetota</taxon>
        <taxon>Actinomycetes</taxon>
        <taxon>Micrococcales</taxon>
        <taxon>Microbacteriaceae</taxon>
        <taxon>Microbacterium</taxon>
    </lineage>
</organism>
<dbReference type="Proteomes" id="UP000298358">
    <property type="component" value="Unassembled WGS sequence"/>
</dbReference>
<dbReference type="SUPFAM" id="SSF56112">
    <property type="entry name" value="Protein kinase-like (PK-like)"/>
    <property type="match status" value="1"/>
</dbReference>
<reference evidence="2 3" key="1">
    <citation type="submission" date="2019-03" db="EMBL/GenBank/DDBJ databases">
        <title>Diversity of the mouse oral microbiome.</title>
        <authorList>
            <person name="Joseph S."/>
            <person name="Aduse-Opoku J."/>
            <person name="Curtis M."/>
            <person name="Wade W."/>
            <person name="Hashim A."/>
        </authorList>
    </citation>
    <scope>NUCLEOTIDE SEQUENCE [LARGE SCALE GENOMIC DNA]</scope>
    <source>
        <strain evidence="2 3">P1012</strain>
    </source>
</reference>
<dbReference type="InterPro" id="IPR002575">
    <property type="entry name" value="Aminoglycoside_PTrfase"/>
</dbReference>
<proteinExistence type="predicted"/>
<name>A0A4Y9FQG3_9MICO</name>
<comment type="caution">
    <text evidence="2">The sequence shown here is derived from an EMBL/GenBank/DDBJ whole genome shotgun (WGS) entry which is preliminary data.</text>
</comment>
<accession>A0A4Y9FQG3</accession>
<dbReference type="EMBL" id="SPQB01000043">
    <property type="protein sequence ID" value="TFU31467.1"/>
    <property type="molecule type" value="Genomic_DNA"/>
</dbReference>
<protein>
    <recommendedName>
        <fullName evidence="1">Aminoglycoside phosphotransferase domain-containing protein</fullName>
    </recommendedName>
</protein>
<evidence type="ECO:0000313" key="2">
    <source>
        <dbReference type="EMBL" id="TFU31467.1"/>
    </source>
</evidence>
<dbReference type="Pfam" id="PF01636">
    <property type="entry name" value="APH"/>
    <property type="match status" value="1"/>
</dbReference>
<sequence length="243" mass="26456">MGDDDEVILAGGNVTPVVRIGGTVRRETGPWAPAVHRLLERCGEAEVPGTPRVHGIDEQGREILSFLPGEVLADAAPEILWSRAILRKAARLLRRIHDAGAPLAADPLVWRAPRHEPAEVVCHNDFAPYNLLISDAAIAAIDFDFASPGPRLWDVAYLAYRIAPLAEDAPAFDPERFGSPDERIAELVASYGGDWSTAEVRAMAAVRLEELAAFTEARAAETGRDDLAGHARMYRRDAARLRA</sequence>
<dbReference type="AlphaFoldDB" id="A0A4Y9FQG3"/>
<dbReference type="RefSeq" id="WP_135115301.1">
    <property type="nucleotide sequence ID" value="NZ_JADGLL010000043.1"/>
</dbReference>
<evidence type="ECO:0000313" key="3">
    <source>
        <dbReference type="Proteomes" id="UP000298358"/>
    </source>
</evidence>
<dbReference type="Gene3D" id="3.90.1200.10">
    <property type="match status" value="1"/>
</dbReference>
<keyword evidence="3" id="KW-1185">Reference proteome</keyword>
<gene>
    <name evidence="2" type="ORF">E4U02_13220</name>
</gene>